<dbReference type="InterPro" id="IPR036390">
    <property type="entry name" value="WH_DNA-bd_sf"/>
</dbReference>
<accession>A0A8E6BBE3</accession>
<proteinExistence type="inferred from homology"/>
<gene>
    <name evidence="5" type="ORF">KIH39_21850</name>
</gene>
<evidence type="ECO:0000256" key="3">
    <source>
        <dbReference type="ARBA" id="ARBA00023125"/>
    </source>
</evidence>
<evidence type="ECO:0000256" key="1">
    <source>
        <dbReference type="ARBA" id="ARBA00011046"/>
    </source>
</evidence>
<evidence type="ECO:0000313" key="5">
    <source>
        <dbReference type="EMBL" id="QVL34979.1"/>
    </source>
</evidence>
<dbReference type="KEGG" id="tsph:KIH39_21850"/>
<protein>
    <submittedName>
        <fullName evidence="5">BlaI/MecI/CopY family transcriptional regulator</fullName>
    </submittedName>
</protein>
<keyword evidence="2" id="KW-0805">Transcription regulation</keyword>
<name>A0A8E6BBE3_9BACT</name>
<dbReference type="InterPro" id="IPR036388">
    <property type="entry name" value="WH-like_DNA-bd_sf"/>
</dbReference>
<dbReference type="AlphaFoldDB" id="A0A8E6BBE3"/>
<dbReference type="SUPFAM" id="SSF46785">
    <property type="entry name" value="Winged helix' DNA-binding domain"/>
    <property type="match status" value="1"/>
</dbReference>
<dbReference type="Gene3D" id="1.10.10.10">
    <property type="entry name" value="Winged helix-like DNA-binding domain superfamily/Winged helix DNA-binding domain"/>
    <property type="match status" value="1"/>
</dbReference>
<keyword evidence="4" id="KW-0804">Transcription</keyword>
<evidence type="ECO:0000256" key="2">
    <source>
        <dbReference type="ARBA" id="ARBA00023015"/>
    </source>
</evidence>
<evidence type="ECO:0000313" key="6">
    <source>
        <dbReference type="Proteomes" id="UP000676194"/>
    </source>
</evidence>
<reference evidence="5" key="1">
    <citation type="submission" date="2021-05" db="EMBL/GenBank/DDBJ databases">
        <title>Complete genome sequence of the cellulolytic planctomycete Telmatocola sphagniphila SP2T and characterization of the first cellulase from planctomycetes.</title>
        <authorList>
            <person name="Rakitin A.L."/>
            <person name="Beletsky A.V."/>
            <person name="Naumoff D.G."/>
            <person name="Kulichevskaya I.S."/>
            <person name="Mardanov A.V."/>
            <person name="Ravin N.V."/>
            <person name="Dedysh S.N."/>
        </authorList>
    </citation>
    <scope>NUCLEOTIDE SEQUENCE</scope>
    <source>
        <strain evidence="5">SP2T</strain>
    </source>
</reference>
<comment type="similarity">
    <text evidence="1">Belongs to the BlaI transcriptional regulatory family.</text>
</comment>
<dbReference type="Pfam" id="PF03965">
    <property type="entry name" value="Penicillinase_R"/>
    <property type="match status" value="1"/>
</dbReference>
<sequence>MTDAELAILELLWANGPCSVRQLAEIQQQAGAPTQAATVQKLLERLESKEWVERRRDEPVMRFSALGNRDDLIGQRLQSIAEQLCEGSLTPLLTHLVKQERLTNKDRQQLKQLIEDLDSKKKGV</sequence>
<dbReference type="Proteomes" id="UP000676194">
    <property type="component" value="Chromosome"/>
</dbReference>
<keyword evidence="6" id="KW-1185">Reference proteome</keyword>
<keyword evidence="3" id="KW-0238">DNA-binding</keyword>
<dbReference type="PIRSF" id="PIRSF019455">
    <property type="entry name" value="CopR_AtkY"/>
    <property type="match status" value="1"/>
</dbReference>
<evidence type="ECO:0000256" key="4">
    <source>
        <dbReference type="ARBA" id="ARBA00023163"/>
    </source>
</evidence>
<dbReference type="EMBL" id="CP074694">
    <property type="protein sequence ID" value="QVL34979.1"/>
    <property type="molecule type" value="Genomic_DNA"/>
</dbReference>
<dbReference type="GO" id="GO:0003677">
    <property type="term" value="F:DNA binding"/>
    <property type="evidence" value="ECO:0007669"/>
    <property type="project" value="UniProtKB-KW"/>
</dbReference>
<dbReference type="Gene3D" id="1.10.4040.10">
    <property type="entry name" value="Penicillinase repressor domain"/>
    <property type="match status" value="1"/>
</dbReference>
<organism evidence="5 6">
    <name type="scientific">Telmatocola sphagniphila</name>
    <dbReference type="NCBI Taxonomy" id="1123043"/>
    <lineage>
        <taxon>Bacteria</taxon>
        <taxon>Pseudomonadati</taxon>
        <taxon>Planctomycetota</taxon>
        <taxon>Planctomycetia</taxon>
        <taxon>Gemmatales</taxon>
        <taxon>Gemmataceae</taxon>
    </lineage>
</organism>
<dbReference type="GO" id="GO:0045892">
    <property type="term" value="P:negative regulation of DNA-templated transcription"/>
    <property type="evidence" value="ECO:0007669"/>
    <property type="project" value="InterPro"/>
</dbReference>
<dbReference type="InterPro" id="IPR005650">
    <property type="entry name" value="BlaI_family"/>
</dbReference>